<organism evidence="1 2">
    <name type="scientific">Nocardiopsis tropica</name>
    <dbReference type="NCBI Taxonomy" id="109330"/>
    <lineage>
        <taxon>Bacteria</taxon>
        <taxon>Bacillati</taxon>
        <taxon>Actinomycetota</taxon>
        <taxon>Actinomycetes</taxon>
        <taxon>Streptosporangiales</taxon>
        <taxon>Nocardiopsidaceae</taxon>
        <taxon>Nocardiopsis</taxon>
    </lineage>
</organism>
<protein>
    <recommendedName>
        <fullName evidence="3">Amidohydrolase family protein</fullName>
    </recommendedName>
</protein>
<accession>A0ABV2A350</accession>
<evidence type="ECO:0008006" key="3">
    <source>
        <dbReference type="Google" id="ProtNLM"/>
    </source>
</evidence>
<evidence type="ECO:0000313" key="2">
    <source>
        <dbReference type="Proteomes" id="UP001432401"/>
    </source>
</evidence>
<comment type="caution">
    <text evidence="1">The sequence shown here is derived from an EMBL/GenBank/DDBJ whole genome shotgun (WGS) entry which is preliminary data.</text>
</comment>
<evidence type="ECO:0000313" key="1">
    <source>
        <dbReference type="EMBL" id="MES0837743.1"/>
    </source>
</evidence>
<keyword evidence="2" id="KW-1185">Reference proteome</keyword>
<sequence length="82" mass="8539">MKNDRVLALTGATVLVGAPLTPRRDRTVLVSQGRVGAAGPGRAADLLAVRGDPLTGLGALRRVALVLRDGRAVVDRTREKAS</sequence>
<name>A0ABV2A350_9ACTN</name>
<dbReference type="Gene3D" id="2.30.40.10">
    <property type="entry name" value="Urease, subunit C, domain 1"/>
    <property type="match status" value="1"/>
</dbReference>
<dbReference type="SUPFAM" id="SSF51338">
    <property type="entry name" value="Composite domain of metallo-dependent hydrolases"/>
    <property type="match status" value="1"/>
</dbReference>
<gene>
    <name evidence="1" type="ORF">ABUK86_28500</name>
</gene>
<dbReference type="RefSeq" id="WP_344183913.1">
    <property type="nucleotide sequence ID" value="NZ_JBEQNA010000015.1"/>
</dbReference>
<dbReference type="InterPro" id="IPR011059">
    <property type="entry name" value="Metal-dep_hydrolase_composite"/>
</dbReference>
<dbReference type="Proteomes" id="UP001432401">
    <property type="component" value="Unassembled WGS sequence"/>
</dbReference>
<dbReference type="EMBL" id="JBEQNB010000020">
    <property type="protein sequence ID" value="MES0837743.1"/>
    <property type="molecule type" value="Genomic_DNA"/>
</dbReference>
<reference evidence="1 2" key="1">
    <citation type="submission" date="2024-06" db="EMBL/GenBank/DDBJ databases">
        <authorList>
            <person name="Bataeva Y.V."/>
            <person name="Grigorian L.N."/>
            <person name="Solomentsev V.I."/>
        </authorList>
    </citation>
    <scope>NUCLEOTIDE SEQUENCE [LARGE SCALE GENOMIC DNA]</scope>
    <source>
        <strain evidence="2">SCPM-O-B-12605 (RCAM04882)</strain>
    </source>
</reference>
<proteinExistence type="predicted"/>